<feature type="domain" description="DNA topoisomerase VI subunit B transducer" evidence="1">
    <location>
        <begin position="209"/>
        <end position="366"/>
    </location>
</feature>
<dbReference type="SUPFAM" id="SSF54211">
    <property type="entry name" value="Ribosomal protein S5 domain 2-like"/>
    <property type="match status" value="1"/>
</dbReference>
<dbReference type="EMBL" id="HBFC01010865">
    <property type="protein sequence ID" value="CAD8703626.1"/>
    <property type="molecule type" value="Transcribed_RNA"/>
</dbReference>
<dbReference type="PANTHER" id="PTHR48444:SF1">
    <property type="entry name" value="DNA TOPOISOMERASE 6 SUBUNIT B"/>
    <property type="match status" value="1"/>
</dbReference>
<dbReference type="Gene3D" id="1.10.8.50">
    <property type="match status" value="1"/>
</dbReference>
<evidence type="ECO:0000313" key="2">
    <source>
        <dbReference type="EMBL" id="CAD8703626.1"/>
    </source>
</evidence>
<dbReference type="InterPro" id="IPR036890">
    <property type="entry name" value="HATPase_C_sf"/>
</dbReference>
<dbReference type="Gene3D" id="3.30.565.10">
    <property type="entry name" value="Histidine kinase-like ATPase, C-terminal domain"/>
    <property type="match status" value="1"/>
</dbReference>
<proteinExistence type="predicted"/>
<dbReference type="PANTHER" id="PTHR48444">
    <property type="entry name" value="DNA TOPOISOMERASE 6 SUBUNIT B"/>
    <property type="match status" value="1"/>
</dbReference>
<dbReference type="Pfam" id="PF09239">
    <property type="entry name" value="Topo-VIb_trans"/>
    <property type="match status" value="1"/>
</dbReference>
<dbReference type="CDD" id="cd00823">
    <property type="entry name" value="TopoIIB_Trans"/>
    <property type="match status" value="1"/>
</dbReference>
<dbReference type="NCBIfam" id="NF003218">
    <property type="entry name" value="PRK04184.1"/>
    <property type="match status" value="1"/>
</dbReference>
<dbReference type="InterPro" id="IPR014721">
    <property type="entry name" value="Ribsml_uS5_D2-typ_fold_subgr"/>
</dbReference>
<organism evidence="2">
    <name type="scientific">Mantoniella antarctica</name>
    <dbReference type="NCBI Taxonomy" id="81844"/>
    <lineage>
        <taxon>Eukaryota</taxon>
        <taxon>Viridiplantae</taxon>
        <taxon>Chlorophyta</taxon>
        <taxon>Mamiellophyceae</taxon>
        <taxon>Mamiellales</taxon>
        <taxon>Mamiellaceae</taxon>
        <taxon>Mantoniella</taxon>
    </lineage>
</organism>
<dbReference type="InterPro" id="IPR015320">
    <property type="entry name" value="TopoVI_B_transducer"/>
</dbReference>
<evidence type="ECO:0000259" key="1">
    <source>
        <dbReference type="Pfam" id="PF09239"/>
    </source>
</evidence>
<dbReference type="InterPro" id="IPR020568">
    <property type="entry name" value="Ribosomal_Su5_D2-typ_SF"/>
</dbReference>
<dbReference type="GO" id="GO:0003677">
    <property type="term" value="F:DNA binding"/>
    <property type="evidence" value="ECO:0007669"/>
    <property type="project" value="InterPro"/>
</dbReference>
<accession>A0A7S0X7J7</accession>
<dbReference type="GO" id="GO:0006265">
    <property type="term" value="P:DNA topological change"/>
    <property type="evidence" value="ECO:0007669"/>
    <property type="project" value="InterPro"/>
</dbReference>
<protein>
    <recommendedName>
        <fullName evidence="1">DNA topoisomerase VI subunit B transducer domain-containing protein</fullName>
    </recommendedName>
</protein>
<sequence length="509" mass="56130">MALIWSKQTTGLPIKIMSAQPKQKFRSQYVLDIDIERNEPNVHAEDKTPNPDAWHGAELSVIIEGNWTAYRSKVLSYLRQLAIVTPYAQFHFRYVAADDRAGKGNKGNVTALFRRRTEVMPSPPTTTKHHPSAAKENQLLIKDLLSSTREKTLQGFLHKEFTSINREHAGRLVAELGKGFDAGMAPRDVSETQGTRIQQLLSYARFAPPDGGCLSPAGEYNLRLGIMKELAPDWIASYVGPALACAGHPLIVEACVSLGGKDVKAGFNVFRFANRIPLLFEGGSDVVTRCVQRLSWTAYKIDKNNDKVGVFVSIVSTKIPFKGTSKEYIGDDNTEIAEAVDRALKACASQLKGKIVRAQAAKERRARKKVLSRYIPDCARAVAAMLTSSAAAAEPPSKRARHGVSSASSTDADRLWSVDTKWENEVLGKVRDGSVTEATIKRRLEEHVDRIDSEQALEYSMQNKEGLSEAVHLMPVGSAHEFTPTLHHPTCALRLLRGNAFGKFALGRQ</sequence>
<dbReference type="GO" id="GO:0003918">
    <property type="term" value="F:DNA topoisomerase type II (double strand cut, ATP-hydrolyzing) activity"/>
    <property type="evidence" value="ECO:0007669"/>
    <property type="project" value="InterPro"/>
</dbReference>
<dbReference type="Gene3D" id="3.30.230.10">
    <property type="match status" value="1"/>
</dbReference>
<name>A0A7S0X7J7_9CHLO</name>
<gene>
    <name evidence="2" type="ORF">MANT1106_LOCUS6308</name>
</gene>
<dbReference type="AlphaFoldDB" id="A0A7S0X7J7"/>
<reference evidence="2" key="1">
    <citation type="submission" date="2021-01" db="EMBL/GenBank/DDBJ databases">
        <authorList>
            <person name="Corre E."/>
            <person name="Pelletier E."/>
            <person name="Niang G."/>
            <person name="Scheremetjew M."/>
            <person name="Finn R."/>
            <person name="Kale V."/>
            <person name="Holt S."/>
            <person name="Cochrane G."/>
            <person name="Meng A."/>
            <person name="Brown T."/>
            <person name="Cohen L."/>
        </authorList>
    </citation>
    <scope>NUCLEOTIDE SEQUENCE</scope>
    <source>
        <strain evidence="2">SL-175</strain>
    </source>
</reference>